<dbReference type="InterPro" id="IPR000595">
    <property type="entry name" value="cNMP-bd_dom"/>
</dbReference>
<name>A0A9W7L3B8_9STRA</name>
<dbReference type="PANTHER" id="PTHR23011:SF28">
    <property type="entry name" value="CYCLIC NUCLEOTIDE-BINDING DOMAIN CONTAINING PROTEIN"/>
    <property type="match status" value="1"/>
</dbReference>
<dbReference type="EMBL" id="BRYA01000598">
    <property type="protein sequence ID" value="GMI25014.1"/>
    <property type="molecule type" value="Genomic_DNA"/>
</dbReference>
<evidence type="ECO:0000256" key="1">
    <source>
        <dbReference type="SAM" id="MobiDB-lite"/>
    </source>
</evidence>
<feature type="region of interest" description="Disordered" evidence="1">
    <location>
        <begin position="223"/>
        <end position="243"/>
    </location>
</feature>
<dbReference type="InterPro" id="IPR011990">
    <property type="entry name" value="TPR-like_helical_dom_sf"/>
</dbReference>
<dbReference type="Gene3D" id="2.60.120.10">
    <property type="entry name" value="Jelly Rolls"/>
    <property type="match status" value="2"/>
</dbReference>
<reference evidence="4" key="1">
    <citation type="journal article" date="2023" name="Commun. Biol.">
        <title>Genome analysis of Parmales, the sister group of diatoms, reveals the evolutionary specialization of diatoms from phago-mixotrophs to photoautotrophs.</title>
        <authorList>
            <person name="Ban H."/>
            <person name="Sato S."/>
            <person name="Yoshikawa S."/>
            <person name="Yamada K."/>
            <person name="Nakamura Y."/>
            <person name="Ichinomiya M."/>
            <person name="Sato N."/>
            <person name="Blanc-Mathieu R."/>
            <person name="Endo H."/>
            <person name="Kuwata A."/>
            <person name="Ogata H."/>
        </authorList>
    </citation>
    <scope>NUCLEOTIDE SEQUENCE [LARGE SCALE GENOMIC DNA]</scope>
</reference>
<evidence type="ECO:0000313" key="3">
    <source>
        <dbReference type="EMBL" id="GMI25014.1"/>
    </source>
</evidence>
<dbReference type="SMART" id="SM00100">
    <property type="entry name" value="cNMP"/>
    <property type="match status" value="2"/>
</dbReference>
<dbReference type="InterPro" id="IPR014710">
    <property type="entry name" value="RmlC-like_jellyroll"/>
</dbReference>
<evidence type="ECO:0000313" key="4">
    <source>
        <dbReference type="Proteomes" id="UP001165065"/>
    </source>
</evidence>
<evidence type="ECO:0000259" key="2">
    <source>
        <dbReference type="PROSITE" id="PS50042"/>
    </source>
</evidence>
<proteinExistence type="predicted"/>
<accession>A0A9W7L3B8</accession>
<feature type="domain" description="Cyclic nucleotide-binding" evidence="2">
    <location>
        <begin position="457"/>
        <end position="506"/>
    </location>
</feature>
<dbReference type="SUPFAM" id="SSF48452">
    <property type="entry name" value="TPR-like"/>
    <property type="match status" value="1"/>
</dbReference>
<dbReference type="OrthoDB" id="629492at2759"/>
<keyword evidence="4" id="KW-1185">Reference proteome</keyword>
<dbReference type="PROSITE" id="PS50042">
    <property type="entry name" value="CNMP_BINDING_3"/>
    <property type="match status" value="3"/>
</dbReference>
<organism evidence="3 4">
    <name type="scientific">Triparma columacea</name>
    <dbReference type="NCBI Taxonomy" id="722753"/>
    <lineage>
        <taxon>Eukaryota</taxon>
        <taxon>Sar</taxon>
        <taxon>Stramenopiles</taxon>
        <taxon>Ochrophyta</taxon>
        <taxon>Bolidophyceae</taxon>
        <taxon>Parmales</taxon>
        <taxon>Triparmaceae</taxon>
        <taxon>Triparma</taxon>
    </lineage>
</organism>
<feature type="domain" description="Cyclic nucleotide-binding" evidence="2">
    <location>
        <begin position="351"/>
        <end position="416"/>
    </location>
</feature>
<comment type="caution">
    <text evidence="3">The sequence shown here is derived from an EMBL/GenBank/DDBJ whole genome shotgun (WGS) entry which is preliminary data.</text>
</comment>
<gene>
    <name evidence="3" type="ORF">TrCOL_g12027</name>
</gene>
<dbReference type="InterPro" id="IPR018490">
    <property type="entry name" value="cNMP-bd_dom_sf"/>
</dbReference>
<feature type="compositionally biased region" description="Basic and acidic residues" evidence="1">
    <location>
        <begin position="717"/>
        <end position="730"/>
    </location>
</feature>
<dbReference type="PANTHER" id="PTHR23011">
    <property type="entry name" value="CYCLIC NUCLEOTIDE-BINDING DOMAIN CONTAINING PROTEIN"/>
    <property type="match status" value="1"/>
</dbReference>
<dbReference type="Gene3D" id="1.25.40.10">
    <property type="entry name" value="Tetratricopeptide repeat domain"/>
    <property type="match status" value="1"/>
</dbReference>
<feature type="compositionally biased region" description="Polar residues" evidence="1">
    <location>
        <begin position="739"/>
        <end position="751"/>
    </location>
</feature>
<feature type="region of interest" description="Disordered" evidence="1">
    <location>
        <begin position="690"/>
        <end position="751"/>
    </location>
</feature>
<dbReference type="Pfam" id="PF00027">
    <property type="entry name" value="cNMP_binding"/>
    <property type="match status" value="2"/>
</dbReference>
<dbReference type="Proteomes" id="UP001165065">
    <property type="component" value="Unassembled WGS sequence"/>
</dbReference>
<sequence>MLSRSLSTAKKLARLRPSTAPALTKKKSALSLVPKPHEIDFVACLDGAGAPRHPGNDLRIAKAQEMIPSKEGVLSARGIHHRGSEFFASQVVQCTNQLIHTTKSGGGGKTLAQGNLYFQRAQAFAMLGNAKRSLRDYTVCIQIFLAHKQPTHTAYFNRSLLHQNAGDYDLALGDVNMALKGDSRNEKYLHNRTFLLRKKDDFIASYADIKLLEKVRKMKKEGSLHAEYGRGSNSRRRKKRDVMTKGEELYSRFSTPMFTGDSLGDDSMPRMSLLLTGGDRTSKMNQNVKRLNTDGVMSILEKEPEMRTTLEARKIAHTISHFEFFAPLAEDIEALVHLCKRISIKRLPKYEYLFMKGDPGDYFYVLYEGAMSITIHTTAHSKGAPAVEKVLKLLHKGDTFGETALKAKHGKRGANAKGGDQDSILLVIQCADFLAIEEEHEVFMTAQKMALLSRSPAFKGFGKSHLKLIQAKMNVKKYEANTVICNRGDENYDLCLIKKGMVKVLKSTPLKLCSIQSSHPSDEDSTLALSRVGVVEESPGIWVIQKNWREILEPKGNVTMSQRISEERRNNHDFTVGVLGSGEFFGELAVLGDNRIDKNEPSPVTVIACTNVELYCLSHEDVLSLGLNVNHAMKRCLEESLVMHNPPAEKVGHFFRGKLKWEAKKDRILRSCMSSRWMEAKEKAGRIRKLQGEHLNRDEEDEEEEESNRFNMAMAMTEDKKGREMKEREHVRMKRMQKKTTPQRANPKSLIKQFSLQNLKGNRMQF</sequence>
<feature type="domain" description="Cyclic nucleotide-binding" evidence="2">
    <location>
        <begin position="555"/>
        <end position="643"/>
    </location>
</feature>
<dbReference type="AlphaFoldDB" id="A0A9W7L3B8"/>
<dbReference type="SUPFAM" id="SSF51206">
    <property type="entry name" value="cAMP-binding domain-like"/>
    <property type="match status" value="2"/>
</dbReference>
<dbReference type="CDD" id="cd00038">
    <property type="entry name" value="CAP_ED"/>
    <property type="match status" value="2"/>
</dbReference>
<protein>
    <recommendedName>
        <fullName evidence="2">Cyclic nucleotide-binding domain-containing protein</fullName>
    </recommendedName>
</protein>